<keyword evidence="4 5" id="KW-0131">Cell cycle</keyword>
<dbReference type="NCBIfam" id="TIGR00281">
    <property type="entry name" value="SMC-Scp complex subunit ScpB"/>
    <property type="match status" value="1"/>
</dbReference>
<dbReference type="HAMAP" id="MF_01804">
    <property type="entry name" value="ScpB"/>
    <property type="match status" value="1"/>
</dbReference>
<evidence type="ECO:0000256" key="4">
    <source>
        <dbReference type="ARBA" id="ARBA00023306"/>
    </source>
</evidence>
<dbReference type="RefSeq" id="WP_152802459.1">
    <property type="nucleotide sequence ID" value="NZ_WHNX01000006.1"/>
</dbReference>
<dbReference type="PIRSF" id="PIRSF019345">
    <property type="entry name" value="ScpB"/>
    <property type="match status" value="1"/>
</dbReference>
<keyword evidence="7" id="KW-1185">Reference proteome</keyword>
<sequence>MDVVNLKAAIEAILFALGEAISLQEIAQALDTSTEETKKLMDELVDGYNSGEKGIQIIQINTKYQFCTRPKYHEYINSLMNERSTSGLSQAALETLSIIAYKQPVTRVEVENLRGVKSSSSLQTLIDRNLIKEAGRLDAPGKPFLYETTFEFLKYAGITNLDDLPEYEVFVASVHSQEHEEVAIQID</sequence>
<comment type="caution">
    <text evidence="6">The sequence shown here is derived from an EMBL/GenBank/DDBJ whole genome shotgun (WGS) entry which is preliminary data.</text>
</comment>
<dbReference type="InterPro" id="IPR036390">
    <property type="entry name" value="WH_DNA-bd_sf"/>
</dbReference>
<evidence type="ECO:0000256" key="3">
    <source>
        <dbReference type="ARBA" id="ARBA00022829"/>
    </source>
</evidence>
<evidence type="ECO:0000256" key="1">
    <source>
        <dbReference type="ARBA" id="ARBA00022490"/>
    </source>
</evidence>
<dbReference type="GO" id="GO:0006260">
    <property type="term" value="P:DNA replication"/>
    <property type="evidence" value="ECO:0007669"/>
    <property type="project" value="UniProtKB-UniRule"/>
</dbReference>
<evidence type="ECO:0000313" key="7">
    <source>
        <dbReference type="Proteomes" id="UP000440004"/>
    </source>
</evidence>
<proteinExistence type="inferred from homology"/>
<comment type="similarity">
    <text evidence="5">Belongs to the ScpB family.</text>
</comment>
<evidence type="ECO:0000313" key="6">
    <source>
        <dbReference type="EMBL" id="MPW25199.1"/>
    </source>
</evidence>
<dbReference type="GO" id="GO:0051301">
    <property type="term" value="P:cell division"/>
    <property type="evidence" value="ECO:0007669"/>
    <property type="project" value="UniProtKB-KW"/>
</dbReference>
<dbReference type="GO" id="GO:0005737">
    <property type="term" value="C:cytoplasm"/>
    <property type="evidence" value="ECO:0007669"/>
    <property type="project" value="UniProtKB-SubCell"/>
</dbReference>
<dbReference type="Gene3D" id="1.10.10.10">
    <property type="entry name" value="Winged helix-like DNA-binding domain superfamily/Winged helix DNA-binding domain"/>
    <property type="match status" value="2"/>
</dbReference>
<dbReference type="Pfam" id="PF04079">
    <property type="entry name" value="SMC_ScpB"/>
    <property type="match status" value="1"/>
</dbReference>
<accession>A0A6A7K6S3</accession>
<dbReference type="PANTHER" id="PTHR34298">
    <property type="entry name" value="SEGREGATION AND CONDENSATION PROTEIN B"/>
    <property type="match status" value="1"/>
</dbReference>
<comment type="function">
    <text evidence="5">Participates in chromosomal partition during cell division. May act via the formation of a condensin-like complex containing Smc and ScpA that pull DNA away from mid-cell into both cell halves.</text>
</comment>
<dbReference type="InterPro" id="IPR036388">
    <property type="entry name" value="WH-like_DNA-bd_sf"/>
</dbReference>
<reference evidence="6 7" key="1">
    <citation type="submission" date="2019-10" db="EMBL/GenBank/DDBJ databases">
        <title>Alkalibaculum tamaniensis sp.nov., a new alkaliphilic acetogen, isolated on methoxylated aromatics from a mud volcano.</title>
        <authorList>
            <person name="Khomyakova M.A."/>
            <person name="Merkel A.Y."/>
            <person name="Bonch-Osmolovskaya E.A."/>
            <person name="Slobodkin A.I."/>
        </authorList>
    </citation>
    <scope>NUCLEOTIDE SEQUENCE [LARGE SCALE GENOMIC DNA]</scope>
    <source>
        <strain evidence="6 7">M08DMB</strain>
    </source>
</reference>
<keyword evidence="2 5" id="KW-0132">Cell division</keyword>
<comment type="subunit">
    <text evidence="5">Homodimer. Homodimerization may be required to stabilize the binding of ScpA to the Smc head domains. Component of a cohesin-like complex composed of ScpA, ScpB and the Smc homodimer, in which ScpA and ScpB bind to the head domain of Smc. The presence of the three proteins is required for the association of the complex with DNA.</text>
</comment>
<dbReference type="GO" id="GO:0051304">
    <property type="term" value="P:chromosome separation"/>
    <property type="evidence" value="ECO:0007669"/>
    <property type="project" value="InterPro"/>
</dbReference>
<gene>
    <name evidence="5 6" type="primary">scpB</name>
    <name evidence="6" type="ORF">GC105_05265</name>
</gene>
<name>A0A6A7K6S3_9FIRM</name>
<dbReference type="Proteomes" id="UP000440004">
    <property type="component" value="Unassembled WGS sequence"/>
</dbReference>
<organism evidence="6 7">
    <name type="scientific">Alkalibaculum sporogenes</name>
    <dbReference type="NCBI Taxonomy" id="2655001"/>
    <lineage>
        <taxon>Bacteria</taxon>
        <taxon>Bacillati</taxon>
        <taxon>Bacillota</taxon>
        <taxon>Clostridia</taxon>
        <taxon>Eubacteriales</taxon>
        <taxon>Eubacteriaceae</taxon>
        <taxon>Alkalibaculum</taxon>
    </lineage>
</organism>
<keyword evidence="3 5" id="KW-0159">Chromosome partition</keyword>
<dbReference type="SUPFAM" id="SSF46785">
    <property type="entry name" value="Winged helix' DNA-binding domain"/>
    <property type="match status" value="2"/>
</dbReference>
<dbReference type="PANTHER" id="PTHR34298:SF2">
    <property type="entry name" value="SEGREGATION AND CONDENSATION PROTEIN B"/>
    <property type="match status" value="1"/>
</dbReference>
<dbReference type="InterPro" id="IPR005234">
    <property type="entry name" value="ScpB_csome_segregation"/>
</dbReference>
<dbReference type="EMBL" id="WHNX01000006">
    <property type="protein sequence ID" value="MPW25199.1"/>
    <property type="molecule type" value="Genomic_DNA"/>
</dbReference>
<evidence type="ECO:0000256" key="2">
    <source>
        <dbReference type="ARBA" id="ARBA00022618"/>
    </source>
</evidence>
<protein>
    <recommendedName>
        <fullName evidence="5">Segregation and condensation protein B</fullName>
    </recommendedName>
</protein>
<dbReference type="AlphaFoldDB" id="A0A6A7K6S3"/>
<comment type="subcellular location">
    <subcellularLocation>
        <location evidence="5">Cytoplasm</location>
    </subcellularLocation>
    <text evidence="5">Associated with two foci at the outer edges of the nucleoid region in young cells, and at four foci within both cell halves in older cells.</text>
</comment>
<keyword evidence="1 5" id="KW-0963">Cytoplasm</keyword>
<evidence type="ECO:0000256" key="5">
    <source>
        <dbReference type="HAMAP-Rule" id="MF_01804"/>
    </source>
</evidence>